<keyword evidence="1" id="KW-0812">Transmembrane</keyword>
<keyword evidence="1" id="KW-0472">Membrane</keyword>
<proteinExistence type="predicted"/>
<sequence length="48" mass="5098">MPSWLILVIIGVVLLVLGFGGVGQFLIWIGLAVLVVSLVLALAGRRRV</sequence>
<dbReference type="Proteomes" id="UP000315842">
    <property type="component" value="Unassembled WGS sequence"/>
</dbReference>
<feature type="transmembrane region" description="Helical" evidence="1">
    <location>
        <begin position="28"/>
        <end position="44"/>
    </location>
</feature>
<evidence type="ECO:0000256" key="1">
    <source>
        <dbReference type="SAM" id="Phobius"/>
    </source>
</evidence>
<keyword evidence="3" id="KW-1185">Reference proteome</keyword>
<accession>A0A4Y3KA09</accession>
<protein>
    <recommendedName>
        <fullName evidence="4">DUF4175 domain-containing protein</fullName>
    </recommendedName>
</protein>
<comment type="caution">
    <text evidence="2">The sequence shown here is derived from an EMBL/GenBank/DDBJ whole genome shotgun (WGS) entry which is preliminary data.</text>
</comment>
<dbReference type="AlphaFoldDB" id="A0A4Y3KA09"/>
<keyword evidence="1" id="KW-1133">Transmembrane helix</keyword>
<dbReference type="EMBL" id="BJLP01000026">
    <property type="protein sequence ID" value="GEA81311.1"/>
    <property type="molecule type" value="Genomic_DNA"/>
</dbReference>
<evidence type="ECO:0000313" key="2">
    <source>
        <dbReference type="EMBL" id="GEA81311.1"/>
    </source>
</evidence>
<evidence type="ECO:0008006" key="4">
    <source>
        <dbReference type="Google" id="ProtNLM"/>
    </source>
</evidence>
<gene>
    <name evidence="2" type="ORF">CUD01_17550</name>
</gene>
<evidence type="ECO:0000313" key="3">
    <source>
        <dbReference type="Proteomes" id="UP000315842"/>
    </source>
</evidence>
<organism evidence="2 3">
    <name type="scientific">Cellulomonas uda</name>
    <dbReference type="NCBI Taxonomy" id="1714"/>
    <lineage>
        <taxon>Bacteria</taxon>
        <taxon>Bacillati</taxon>
        <taxon>Actinomycetota</taxon>
        <taxon>Actinomycetes</taxon>
        <taxon>Micrococcales</taxon>
        <taxon>Cellulomonadaceae</taxon>
        <taxon>Cellulomonas</taxon>
    </lineage>
</organism>
<dbReference type="RefSeq" id="WP_166772103.1">
    <property type="nucleotide sequence ID" value="NZ_BJLP01000026.1"/>
</dbReference>
<reference evidence="2 3" key="1">
    <citation type="submission" date="2019-06" db="EMBL/GenBank/DDBJ databases">
        <title>Whole genome shotgun sequence of Cellulomonas uda NBRC 3747.</title>
        <authorList>
            <person name="Hosoyama A."/>
            <person name="Uohara A."/>
            <person name="Ohji S."/>
            <person name="Ichikawa N."/>
        </authorList>
    </citation>
    <scope>NUCLEOTIDE SEQUENCE [LARGE SCALE GENOMIC DNA]</scope>
    <source>
        <strain evidence="2 3">NBRC 3747</strain>
    </source>
</reference>
<name>A0A4Y3KA09_CELUD</name>